<keyword evidence="1" id="KW-0472">Membrane</keyword>
<feature type="transmembrane region" description="Helical" evidence="1">
    <location>
        <begin position="6"/>
        <end position="26"/>
    </location>
</feature>
<dbReference type="EMBL" id="JAMQOP010000001">
    <property type="protein sequence ID" value="MDS0298151.1"/>
    <property type="molecule type" value="Genomic_DNA"/>
</dbReference>
<feature type="transmembrane region" description="Helical" evidence="1">
    <location>
        <begin position="47"/>
        <end position="74"/>
    </location>
</feature>
<reference evidence="3 4" key="1">
    <citation type="submission" date="2022-06" db="EMBL/GenBank/DDBJ databases">
        <title>Halogeometricum sp. a new haloarchaeum isolate from saline soil.</title>
        <authorList>
            <person name="Strakova D."/>
            <person name="Galisteo C."/>
            <person name="Sanchez-Porro C."/>
            <person name="Ventosa A."/>
        </authorList>
    </citation>
    <scope>NUCLEOTIDE SEQUENCE [LARGE SCALE GENOMIC DNA]</scope>
    <source>
        <strain evidence="3 4">S1BR25-6</strain>
    </source>
</reference>
<name>A0ABU2GBF9_9EURY</name>
<dbReference type="InterPro" id="IPR055738">
    <property type="entry name" value="DUF7314"/>
</dbReference>
<dbReference type="Proteomes" id="UP001257060">
    <property type="component" value="Unassembled WGS sequence"/>
</dbReference>
<dbReference type="Pfam" id="PF23996">
    <property type="entry name" value="DUF7314"/>
    <property type="match status" value="1"/>
</dbReference>
<gene>
    <name evidence="3" type="ORF">NDI76_05305</name>
</gene>
<keyword evidence="4" id="KW-1185">Reference proteome</keyword>
<evidence type="ECO:0000259" key="2">
    <source>
        <dbReference type="Pfam" id="PF23996"/>
    </source>
</evidence>
<sequence>MADEFIKGLGIFTAAGLGWMVLAGWYRTSSFESSKQLIEPASGGGTLFDAMGIALMDALLYFALLGALTFWVLIPAGRQARSAVRDRRSQ</sequence>
<evidence type="ECO:0000256" key="1">
    <source>
        <dbReference type="SAM" id="Phobius"/>
    </source>
</evidence>
<keyword evidence="1" id="KW-1133">Transmembrane helix</keyword>
<keyword evidence="1" id="KW-0812">Transmembrane</keyword>
<feature type="domain" description="DUF7314" evidence="2">
    <location>
        <begin position="1"/>
        <end position="87"/>
    </location>
</feature>
<accession>A0ABU2GBF9</accession>
<evidence type="ECO:0000313" key="3">
    <source>
        <dbReference type="EMBL" id="MDS0298151.1"/>
    </source>
</evidence>
<organism evidence="3 4">
    <name type="scientific">Halogeometricum salsisoli</name>
    <dbReference type="NCBI Taxonomy" id="2950536"/>
    <lineage>
        <taxon>Archaea</taxon>
        <taxon>Methanobacteriati</taxon>
        <taxon>Methanobacteriota</taxon>
        <taxon>Stenosarchaea group</taxon>
        <taxon>Halobacteria</taxon>
        <taxon>Halobacteriales</taxon>
        <taxon>Haloferacaceae</taxon>
        <taxon>Halogeometricum</taxon>
    </lineage>
</organism>
<protein>
    <recommendedName>
        <fullName evidence="2">DUF7314 domain-containing protein</fullName>
    </recommendedName>
</protein>
<evidence type="ECO:0000313" key="4">
    <source>
        <dbReference type="Proteomes" id="UP001257060"/>
    </source>
</evidence>
<proteinExistence type="predicted"/>
<dbReference type="RefSeq" id="WP_310922969.1">
    <property type="nucleotide sequence ID" value="NZ_JAMQOP010000001.1"/>
</dbReference>
<comment type="caution">
    <text evidence="3">The sequence shown here is derived from an EMBL/GenBank/DDBJ whole genome shotgun (WGS) entry which is preliminary data.</text>
</comment>